<keyword evidence="2" id="KW-1185">Reference proteome</keyword>
<reference evidence="1 2" key="1">
    <citation type="journal article" date="2019" name="Commun. Biol.">
        <title>The bagworm genome reveals a unique fibroin gene that provides high tensile strength.</title>
        <authorList>
            <person name="Kono N."/>
            <person name="Nakamura H."/>
            <person name="Ohtoshi R."/>
            <person name="Tomita M."/>
            <person name="Numata K."/>
            <person name="Arakawa K."/>
        </authorList>
    </citation>
    <scope>NUCLEOTIDE SEQUENCE [LARGE SCALE GENOMIC DNA]</scope>
</reference>
<protein>
    <submittedName>
        <fullName evidence="1">Uncharacterized protein</fullName>
    </submittedName>
</protein>
<organism evidence="1 2">
    <name type="scientific">Eumeta variegata</name>
    <name type="common">Bagworm moth</name>
    <name type="synonym">Eumeta japonica</name>
    <dbReference type="NCBI Taxonomy" id="151549"/>
    <lineage>
        <taxon>Eukaryota</taxon>
        <taxon>Metazoa</taxon>
        <taxon>Ecdysozoa</taxon>
        <taxon>Arthropoda</taxon>
        <taxon>Hexapoda</taxon>
        <taxon>Insecta</taxon>
        <taxon>Pterygota</taxon>
        <taxon>Neoptera</taxon>
        <taxon>Endopterygota</taxon>
        <taxon>Lepidoptera</taxon>
        <taxon>Glossata</taxon>
        <taxon>Ditrysia</taxon>
        <taxon>Tineoidea</taxon>
        <taxon>Psychidae</taxon>
        <taxon>Oiketicinae</taxon>
        <taxon>Eumeta</taxon>
    </lineage>
</organism>
<gene>
    <name evidence="1" type="ORF">EVAR_86137_1</name>
</gene>
<name>A0A4C1V2I8_EUMVA</name>
<sequence>MCNVATLVAWYNSDDAKHMCYQFDVFEVFITSPPRCLFLFPIKDLGFRVDLLLWALLKTIPTSAVNKARPMAQMYF</sequence>
<accession>A0A4C1V2I8</accession>
<comment type="caution">
    <text evidence="1">The sequence shown here is derived from an EMBL/GenBank/DDBJ whole genome shotgun (WGS) entry which is preliminary data.</text>
</comment>
<evidence type="ECO:0000313" key="1">
    <source>
        <dbReference type="EMBL" id="GBP32304.1"/>
    </source>
</evidence>
<proteinExistence type="predicted"/>
<evidence type="ECO:0000313" key="2">
    <source>
        <dbReference type="Proteomes" id="UP000299102"/>
    </source>
</evidence>
<dbReference type="AlphaFoldDB" id="A0A4C1V2I8"/>
<dbReference type="EMBL" id="BGZK01000257">
    <property type="protein sequence ID" value="GBP32304.1"/>
    <property type="molecule type" value="Genomic_DNA"/>
</dbReference>
<dbReference type="Proteomes" id="UP000299102">
    <property type="component" value="Unassembled WGS sequence"/>
</dbReference>